<evidence type="ECO:0000313" key="1">
    <source>
        <dbReference type="EMBL" id="PWR19146.1"/>
    </source>
</evidence>
<accession>A0A317DZ42</accession>
<dbReference type="InterPro" id="IPR038666">
    <property type="entry name" value="SSP1_head-tail_sf"/>
</dbReference>
<protein>
    <submittedName>
        <fullName evidence="1">Head-tail adaptor protein</fullName>
    </submittedName>
</protein>
<comment type="caution">
    <text evidence="1">The sequence shown here is derived from an EMBL/GenBank/DDBJ whole genome shotgun (WGS) entry which is preliminary data.</text>
</comment>
<reference evidence="2" key="1">
    <citation type="submission" date="2018-05" db="EMBL/GenBank/DDBJ databases">
        <title>Zavarzinia sp. HR-AS.</title>
        <authorList>
            <person name="Lee Y."/>
            <person name="Jeon C.O."/>
        </authorList>
    </citation>
    <scope>NUCLEOTIDE SEQUENCE [LARGE SCALE GENOMIC DNA]</scope>
    <source>
        <strain evidence="2">DSM 1231</strain>
    </source>
</reference>
<dbReference type="Proteomes" id="UP000246077">
    <property type="component" value="Unassembled WGS sequence"/>
</dbReference>
<evidence type="ECO:0000313" key="2">
    <source>
        <dbReference type="Proteomes" id="UP000246077"/>
    </source>
</evidence>
<dbReference type="AlphaFoldDB" id="A0A317DZ42"/>
<dbReference type="NCBIfam" id="TIGR01563">
    <property type="entry name" value="gp16_SPP1"/>
    <property type="match status" value="1"/>
</dbReference>
<name>A0A317DZ42_9PROT</name>
<dbReference type="InterPro" id="IPR008767">
    <property type="entry name" value="Phage_SPP1_head-tail_adaptor"/>
</dbReference>
<dbReference type="Pfam" id="PF05521">
    <property type="entry name" value="Phage_HCP"/>
    <property type="match status" value="1"/>
</dbReference>
<organism evidence="1 2">
    <name type="scientific">Zavarzinia compransoris</name>
    <dbReference type="NCBI Taxonomy" id="1264899"/>
    <lineage>
        <taxon>Bacteria</taxon>
        <taxon>Pseudomonadati</taxon>
        <taxon>Pseudomonadota</taxon>
        <taxon>Alphaproteobacteria</taxon>
        <taxon>Rhodospirillales</taxon>
        <taxon>Zavarziniaceae</taxon>
        <taxon>Zavarzinia</taxon>
    </lineage>
</organism>
<gene>
    <name evidence="1" type="ORF">DKG75_19530</name>
</gene>
<dbReference type="OrthoDB" id="7570189at2"/>
<sequence length="117" mass="12554">MVALPGGAAVIGRLRERIRFERPVIGDDGAGGGPLGWAPIAETPEVFAAVTATTGSEPVAADQRQAQVMWQVTIRARDDLSAEWRIVWRGQPLDILGILPEPRRAYLTLLARSGAGQ</sequence>
<dbReference type="Gene3D" id="2.40.10.270">
    <property type="entry name" value="Bacteriophage SPP1 head-tail adaptor protein"/>
    <property type="match status" value="1"/>
</dbReference>
<keyword evidence="2" id="KW-1185">Reference proteome</keyword>
<proteinExistence type="predicted"/>
<dbReference type="EMBL" id="QGLF01000005">
    <property type="protein sequence ID" value="PWR19146.1"/>
    <property type="molecule type" value="Genomic_DNA"/>
</dbReference>